<dbReference type="Proteomes" id="UP000197468">
    <property type="component" value="Unassembled WGS sequence"/>
</dbReference>
<dbReference type="InterPro" id="IPR005801">
    <property type="entry name" value="ADC_synthase"/>
</dbReference>
<feature type="domain" description="Chorismate-utilising enzyme C-terminal" evidence="2">
    <location>
        <begin position="134"/>
        <end position="394"/>
    </location>
</feature>
<dbReference type="Gene3D" id="3.60.120.10">
    <property type="entry name" value="Anthranilate synthase"/>
    <property type="match status" value="1"/>
</dbReference>
<dbReference type="RefSeq" id="WP_088382168.1">
    <property type="nucleotide sequence ID" value="NZ_NIOF01000001.1"/>
</dbReference>
<dbReference type="Pfam" id="PF01063">
    <property type="entry name" value="Aminotran_4"/>
    <property type="match status" value="1"/>
</dbReference>
<dbReference type="OrthoDB" id="9803598at2"/>
<dbReference type="InterPro" id="IPR043132">
    <property type="entry name" value="BCAT-like_C"/>
</dbReference>
<dbReference type="Gene3D" id="3.20.10.10">
    <property type="entry name" value="D-amino Acid Aminotransferase, subunit A, domain 2"/>
    <property type="match status" value="1"/>
</dbReference>
<dbReference type="GO" id="GO:0046820">
    <property type="term" value="F:4-amino-4-deoxychorismate synthase activity"/>
    <property type="evidence" value="ECO:0007669"/>
    <property type="project" value="TreeGrafter"/>
</dbReference>
<dbReference type="PRINTS" id="PR00095">
    <property type="entry name" value="ANTSNTHASEI"/>
</dbReference>
<dbReference type="InterPro" id="IPR015890">
    <property type="entry name" value="Chorismate_C"/>
</dbReference>
<dbReference type="SUPFAM" id="SSF56322">
    <property type="entry name" value="ADC synthase"/>
    <property type="match status" value="1"/>
</dbReference>
<name>A0A246JKG2_9BURK</name>
<reference evidence="3 4" key="1">
    <citation type="journal article" date="2008" name="Int. J. Syst. Evol. Microbiol.">
        <title>Description of Roseateles aquatilis sp. nov. and Roseateles terrae sp. nov., in the class Betaproteobacteria, and emended description of the genus Roseateles.</title>
        <authorList>
            <person name="Gomila M."/>
            <person name="Bowien B."/>
            <person name="Falsen E."/>
            <person name="Moore E.R."/>
            <person name="Lalucat J."/>
        </authorList>
    </citation>
    <scope>NUCLEOTIDE SEQUENCE [LARGE SCALE GENOMIC DNA]</scope>
    <source>
        <strain evidence="3 4">CCUG 48205</strain>
    </source>
</reference>
<dbReference type="SUPFAM" id="SSF56752">
    <property type="entry name" value="D-aminoacid aminotransferase-like PLP-dependent enzymes"/>
    <property type="match status" value="1"/>
</dbReference>
<accession>A0A246JKG2</accession>
<dbReference type="PANTHER" id="PTHR11236">
    <property type="entry name" value="AMINOBENZOATE/ANTHRANILATE SYNTHASE"/>
    <property type="match status" value="1"/>
</dbReference>
<evidence type="ECO:0000256" key="1">
    <source>
        <dbReference type="SAM" id="MobiDB-lite"/>
    </source>
</evidence>
<dbReference type="AlphaFoldDB" id="A0A246JKG2"/>
<gene>
    <name evidence="3" type="ORF">CDN99_00480</name>
</gene>
<proteinExistence type="predicted"/>
<comment type="caution">
    <text evidence="3">The sequence shown here is derived from an EMBL/GenBank/DDBJ whole genome shotgun (WGS) entry which is preliminary data.</text>
</comment>
<evidence type="ECO:0000259" key="2">
    <source>
        <dbReference type="Pfam" id="PF00425"/>
    </source>
</evidence>
<evidence type="ECO:0000313" key="4">
    <source>
        <dbReference type="Proteomes" id="UP000197468"/>
    </source>
</evidence>
<dbReference type="InterPro" id="IPR019999">
    <property type="entry name" value="Anth_synth_I-like"/>
</dbReference>
<dbReference type="GO" id="GO:0000162">
    <property type="term" value="P:L-tryptophan biosynthetic process"/>
    <property type="evidence" value="ECO:0007669"/>
    <property type="project" value="TreeGrafter"/>
</dbReference>
<protein>
    <recommendedName>
        <fullName evidence="2">Chorismate-utilising enzyme C-terminal domain-containing protein</fullName>
    </recommendedName>
</protein>
<dbReference type="PANTHER" id="PTHR11236:SF50">
    <property type="entry name" value="AMINODEOXYCHORISMATE SYNTHASE COMPONENT 1"/>
    <property type="match status" value="1"/>
</dbReference>
<organism evidence="3 4">
    <name type="scientific">Roseateles aquatilis</name>
    <dbReference type="NCBI Taxonomy" id="431061"/>
    <lineage>
        <taxon>Bacteria</taxon>
        <taxon>Pseudomonadati</taxon>
        <taxon>Pseudomonadota</taxon>
        <taxon>Betaproteobacteria</taxon>
        <taxon>Burkholderiales</taxon>
        <taxon>Sphaerotilaceae</taxon>
        <taxon>Roseateles</taxon>
    </lineage>
</organism>
<feature type="region of interest" description="Disordered" evidence="1">
    <location>
        <begin position="616"/>
        <end position="636"/>
    </location>
</feature>
<dbReference type="EMBL" id="NIOF01000001">
    <property type="protein sequence ID" value="OWQ93020.1"/>
    <property type="molecule type" value="Genomic_DNA"/>
</dbReference>
<dbReference type="InterPro" id="IPR001544">
    <property type="entry name" value="Aminotrans_IV"/>
</dbReference>
<sequence>MDTSHRPQDLWAAFDFPRHPLAREDGERVRGVFFAPPAQRLIARDPDRLRTVLRLAHMAARAGAWVLGGLRYEAAGALEPALRTRPAGDAPLAEFLVWEEPPRPWPDQLAAEGARRAQAMSAWRDEQTDAREQAQVEHIREYIRAGDCYQVNLTTRLHAEAGEGFDAAAHFFALHAAQPGGFALFMRTEDGTVASVSPELFFDWRPLPEQPQASHTWLLSAQPMKGTAPRGRDRAGDEAAQAYLRTSAKERAENLMIVDLLRNDLSRVAVPGSVRVPRLFELHALPTVWQMTSTISAVSRAGLALDDVMAALFPCGSITGAPKKRAMEVIDELEPGPRGWYCGALGLLQPGGAVSFNVPIRTVEQRGAALRCGVGSGITLDSSSRDEIDEWRAKSRFLTRAQAPVEALETLRLEDGVFEHAARHVARMQRTARHFGLVWQVDAVKLRLVSLAAMHPRGAWRVRLTLARDGALTDSVQALPVAETGPVRVALAATPIDTRGPAAEFIQHKTTRREVYQAFLDAKPADCFDVLLFNRDGELTEGCLTNLALRREPDGPWLTPRVDAGLLPGTLREELLEQGRLREARLTLDDLRRAHALAIFNSVRGWREARLRHEDLHDDFSQAPPGGAQDPHDPRG</sequence>
<dbReference type="InterPro" id="IPR036038">
    <property type="entry name" value="Aminotransferase-like"/>
</dbReference>
<evidence type="ECO:0000313" key="3">
    <source>
        <dbReference type="EMBL" id="OWQ93020.1"/>
    </source>
</evidence>
<dbReference type="Pfam" id="PF00425">
    <property type="entry name" value="Chorismate_bind"/>
    <property type="match status" value="1"/>
</dbReference>
<keyword evidence="4" id="KW-1185">Reference proteome</keyword>